<dbReference type="AlphaFoldDB" id="A0A6A4P737"/>
<gene>
    <name evidence="1" type="ORF">Lalb_Chr16g0386031</name>
</gene>
<keyword evidence="2" id="KW-1185">Reference proteome</keyword>
<reference evidence="2" key="1">
    <citation type="journal article" date="2020" name="Nat. Commun.">
        <title>Genome sequence of the cluster root forming white lupin.</title>
        <authorList>
            <person name="Hufnagel B."/>
            <person name="Marques A."/>
            <person name="Soriano A."/>
            <person name="Marques L."/>
            <person name="Divol F."/>
            <person name="Doumas P."/>
            <person name="Sallet E."/>
            <person name="Mancinotti D."/>
            <person name="Carrere S."/>
            <person name="Marande W."/>
            <person name="Arribat S."/>
            <person name="Keller J."/>
            <person name="Huneau C."/>
            <person name="Blein T."/>
            <person name="Aime D."/>
            <person name="Laguerre M."/>
            <person name="Taylor J."/>
            <person name="Schubert V."/>
            <person name="Nelson M."/>
            <person name="Geu-Flores F."/>
            <person name="Crespi M."/>
            <person name="Gallardo-Guerrero K."/>
            <person name="Delaux P.-M."/>
            <person name="Salse J."/>
            <person name="Berges H."/>
            <person name="Guyot R."/>
            <person name="Gouzy J."/>
            <person name="Peret B."/>
        </authorList>
    </citation>
    <scope>NUCLEOTIDE SEQUENCE [LARGE SCALE GENOMIC DNA]</scope>
    <source>
        <strain evidence="2">cv. Amiga</strain>
    </source>
</reference>
<comment type="caution">
    <text evidence="1">The sequence shown here is derived from an EMBL/GenBank/DDBJ whole genome shotgun (WGS) entry which is preliminary data.</text>
</comment>
<evidence type="ECO:0000313" key="1">
    <source>
        <dbReference type="EMBL" id="KAE9597391.1"/>
    </source>
</evidence>
<dbReference type="EMBL" id="WOCE01000016">
    <property type="protein sequence ID" value="KAE9597391.1"/>
    <property type="molecule type" value="Genomic_DNA"/>
</dbReference>
<name>A0A6A4P737_LUPAL</name>
<evidence type="ECO:0000313" key="2">
    <source>
        <dbReference type="Proteomes" id="UP000447434"/>
    </source>
</evidence>
<proteinExistence type="predicted"/>
<organism evidence="1 2">
    <name type="scientific">Lupinus albus</name>
    <name type="common">White lupine</name>
    <name type="synonym">Lupinus termis</name>
    <dbReference type="NCBI Taxonomy" id="3870"/>
    <lineage>
        <taxon>Eukaryota</taxon>
        <taxon>Viridiplantae</taxon>
        <taxon>Streptophyta</taxon>
        <taxon>Embryophyta</taxon>
        <taxon>Tracheophyta</taxon>
        <taxon>Spermatophyta</taxon>
        <taxon>Magnoliopsida</taxon>
        <taxon>eudicotyledons</taxon>
        <taxon>Gunneridae</taxon>
        <taxon>Pentapetalae</taxon>
        <taxon>rosids</taxon>
        <taxon>fabids</taxon>
        <taxon>Fabales</taxon>
        <taxon>Fabaceae</taxon>
        <taxon>Papilionoideae</taxon>
        <taxon>50 kb inversion clade</taxon>
        <taxon>genistoids sensu lato</taxon>
        <taxon>core genistoids</taxon>
        <taxon>Genisteae</taxon>
        <taxon>Lupinus</taxon>
    </lineage>
</organism>
<sequence length="81" mass="9796">MVGLRCELFIEDLIFIVESREVPAEWMVLHFGRCCWLQDWEIRYLAYSLTRNMFNKMDHHIKGLLSNIFLNRYIECNISPL</sequence>
<protein>
    <submittedName>
        <fullName evidence="1">Uncharacterized protein</fullName>
    </submittedName>
</protein>
<accession>A0A6A4P737</accession>
<dbReference type="Proteomes" id="UP000447434">
    <property type="component" value="Chromosome 16"/>
</dbReference>